<organism evidence="5 6">
    <name type="scientific">Rhodoferax saidenbachensis</name>
    <dbReference type="NCBI Taxonomy" id="1484693"/>
    <lineage>
        <taxon>Bacteria</taxon>
        <taxon>Pseudomonadati</taxon>
        <taxon>Pseudomonadota</taxon>
        <taxon>Betaproteobacteria</taxon>
        <taxon>Burkholderiales</taxon>
        <taxon>Comamonadaceae</taxon>
        <taxon>Rhodoferax</taxon>
    </lineage>
</organism>
<dbReference type="InterPro" id="IPR029016">
    <property type="entry name" value="GAF-like_dom_sf"/>
</dbReference>
<dbReference type="PANTHER" id="PTHR45138">
    <property type="entry name" value="REGULATORY COMPONENTS OF SENSORY TRANSDUCTION SYSTEM"/>
    <property type="match status" value="1"/>
</dbReference>
<dbReference type="AlphaFoldDB" id="A0A1P8K8Y1"/>
<dbReference type="GO" id="GO:0005886">
    <property type="term" value="C:plasma membrane"/>
    <property type="evidence" value="ECO:0007669"/>
    <property type="project" value="TreeGrafter"/>
</dbReference>
<dbReference type="KEGG" id="rsb:RS694_07855"/>
<dbReference type="NCBIfam" id="TIGR00254">
    <property type="entry name" value="GGDEF"/>
    <property type="match status" value="1"/>
</dbReference>
<evidence type="ECO:0000313" key="5">
    <source>
        <dbReference type="EMBL" id="APW42457.1"/>
    </source>
</evidence>
<dbReference type="Gene3D" id="3.30.450.40">
    <property type="match status" value="1"/>
</dbReference>
<gene>
    <name evidence="5" type="ORF">RS694_07855</name>
</gene>
<dbReference type="EC" id="2.7.7.65" evidence="1"/>
<dbReference type="InterPro" id="IPR000160">
    <property type="entry name" value="GGDEF_dom"/>
</dbReference>
<dbReference type="PANTHER" id="PTHR45138:SF9">
    <property type="entry name" value="DIGUANYLATE CYCLASE DGCM-RELATED"/>
    <property type="match status" value="1"/>
</dbReference>
<name>A0A1P8K8Y1_9BURK</name>
<dbReference type="InterPro" id="IPR043128">
    <property type="entry name" value="Rev_trsase/Diguanyl_cyclase"/>
</dbReference>
<dbReference type="RefSeq" id="WP_029705749.1">
    <property type="nucleotide sequence ID" value="NZ_CP019239.1"/>
</dbReference>
<proteinExistence type="predicted"/>
<dbReference type="SUPFAM" id="SSF55073">
    <property type="entry name" value="Nucleotide cyclase"/>
    <property type="match status" value="1"/>
</dbReference>
<dbReference type="Pfam" id="PF01590">
    <property type="entry name" value="GAF"/>
    <property type="match status" value="1"/>
</dbReference>
<keyword evidence="3" id="KW-0175">Coiled coil</keyword>
<dbReference type="STRING" id="1484693.RS694_07855"/>
<dbReference type="SUPFAM" id="SSF55781">
    <property type="entry name" value="GAF domain-like"/>
    <property type="match status" value="1"/>
</dbReference>
<dbReference type="PROSITE" id="PS50887">
    <property type="entry name" value="GGDEF"/>
    <property type="match status" value="1"/>
</dbReference>
<dbReference type="InterPro" id="IPR050469">
    <property type="entry name" value="Diguanylate_Cyclase"/>
</dbReference>
<evidence type="ECO:0000256" key="1">
    <source>
        <dbReference type="ARBA" id="ARBA00012528"/>
    </source>
</evidence>
<dbReference type="CDD" id="cd01949">
    <property type="entry name" value="GGDEF"/>
    <property type="match status" value="1"/>
</dbReference>
<feature type="domain" description="GGDEF" evidence="4">
    <location>
        <begin position="229"/>
        <end position="356"/>
    </location>
</feature>
<evidence type="ECO:0000256" key="2">
    <source>
        <dbReference type="ARBA" id="ARBA00034247"/>
    </source>
</evidence>
<accession>A0A1P8K8Y1</accession>
<dbReference type="FunFam" id="3.30.70.270:FF:000001">
    <property type="entry name" value="Diguanylate cyclase domain protein"/>
    <property type="match status" value="1"/>
</dbReference>
<dbReference type="GO" id="GO:1902201">
    <property type="term" value="P:negative regulation of bacterial-type flagellum-dependent cell motility"/>
    <property type="evidence" value="ECO:0007669"/>
    <property type="project" value="TreeGrafter"/>
</dbReference>
<protein>
    <recommendedName>
        <fullName evidence="1">diguanylate cyclase</fullName>
        <ecNumber evidence="1">2.7.7.65</ecNumber>
    </recommendedName>
</protein>
<dbReference type="InterPro" id="IPR029787">
    <property type="entry name" value="Nucleotide_cyclase"/>
</dbReference>
<dbReference type="GO" id="GO:0043709">
    <property type="term" value="P:cell adhesion involved in single-species biofilm formation"/>
    <property type="evidence" value="ECO:0007669"/>
    <property type="project" value="TreeGrafter"/>
</dbReference>
<evidence type="ECO:0000259" key="4">
    <source>
        <dbReference type="PROSITE" id="PS50887"/>
    </source>
</evidence>
<dbReference type="InterPro" id="IPR003018">
    <property type="entry name" value="GAF"/>
</dbReference>
<dbReference type="Pfam" id="PF00990">
    <property type="entry name" value="GGDEF"/>
    <property type="match status" value="1"/>
</dbReference>
<sequence length="356" mass="39165">MDSSVLASEALRLLELQSLGILDTPAEQAYDDLVSLAAYICDTPIALISLIDEDRQWFKARVGLNDMETPRGMAFCAHAIIDPEHVMEVPNALEDPRFVDNPLVTGNPDIRFYAGAPLVTASGSALGTICVIDTVPRKLTEAQNKALKALSRQVAQLLALHRANTELQLLTRLQRTRQQELEEHEKQLQEENHALAQQTVMDALTGLKNRRAFDRILANEYARSMRARSGMALLMVDVDHFKAYNDQYGHQAGDKALQAVAAAIQSQARAYDHVTRYGGEEFGVVLPDTHLADMRAVAERIRLAVQSLTGLHRPVTVSVGAALSDPMASPASLVERADQALYQAKLNGRNRVQIAL</sequence>
<evidence type="ECO:0000313" key="6">
    <source>
        <dbReference type="Proteomes" id="UP000186110"/>
    </source>
</evidence>
<comment type="catalytic activity">
    <reaction evidence="2">
        <text>2 GTP = 3',3'-c-di-GMP + 2 diphosphate</text>
        <dbReference type="Rhea" id="RHEA:24898"/>
        <dbReference type="ChEBI" id="CHEBI:33019"/>
        <dbReference type="ChEBI" id="CHEBI:37565"/>
        <dbReference type="ChEBI" id="CHEBI:58805"/>
        <dbReference type="EC" id="2.7.7.65"/>
    </reaction>
</comment>
<keyword evidence="6" id="KW-1185">Reference proteome</keyword>
<feature type="coiled-coil region" evidence="3">
    <location>
        <begin position="167"/>
        <end position="201"/>
    </location>
</feature>
<dbReference type="SMART" id="SM00267">
    <property type="entry name" value="GGDEF"/>
    <property type="match status" value="1"/>
</dbReference>
<dbReference type="SMART" id="SM00065">
    <property type="entry name" value="GAF"/>
    <property type="match status" value="1"/>
</dbReference>
<dbReference type="Proteomes" id="UP000186110">
    <property type="component" value="Chromosome"/>
</dbReference>
<dbReference type="Gene3D" id="3.30.70.270">
    <property type="match status" value="1"/>
</dbReference>
<evidence type="ECO:0000256" key="3">
    <source>
        <dbReference type="SAM" id="Coils"/>
    </source>
</evidence>
<dbReference type="eggNOG" id="COG3706">
    <property type="taxonomic scope" value="Bacteria"/>
</dbReference>
<dbReference type="GO" id="GO:0052621">
    <property type="term" value="F:diguanylate cyclase activity"/>
    <property type="evidence" value="ECO:0007669"/>
    <property type="project" value="UniProtKB-EC"/>
</dbReference>
<dbReference type="EMBL" id="CP019239">
    <property type="protein sequence ID" value="APW42457.1"/>
    <property type="molecule type" value="Genomic_DNA"/>
</dbReference>
<reference evidence="5 6" key="1">
    <citation type="submission" date="2017-01" db="EMBL/GenBank/DDBJ databases">
        <authorList>
            <person name="Mah S.A."/>
            <person name="Swanson W.J."/>
            <person name="Moy G.W."/>
            <person name="Vacquier V.D."/>
        </authorList>
    </citation>
    <scope>NUCLEOTIDE SEQUENCE [LARGE SCALE GENOMIC DNA]</scope>
    <source>
        <strain evidence="5 6">DSM 22694</strain>
    </source>
</reference>